<organism evidence="2">
    <name type="scientific">Paulinella micropora</name>
    <dbReference type="NCBI Taxonomy" id="1928728"/>
    <lineage>
        <taxon>Eukaryota</taxon>
        <taxon>Sar</taxon>
        <taxon>Rhizaria</taxon>
        <taxon>Cercozoa</taxon>
        <taxon>Imbricatea</taxon>
        <taxon>Silicofilosea</taxon>
        <taxon>Euglyphida</taxon>
        <taxon>Paulinellidae</taxon>
        <taxon>Paulinella</taxon>
    </lineage>
</organism>
<evidence type="ECO:0000313" key="2">
    <source>
        <dbReference type="EMBL" id="APP88367.1"/>
    </source>
</evidence>
<accession>A0A1L5YCF2</accession>
<evidence type="ECO:0000313" key="3">
    <source>
        <dbReference type="EMBL" id="AQX45134.1"/>
    </source>
</evidence>
<dbReference type="InterPro" id="IPR021262">
    <property type="entry name" value="DUF2839"/>
</dbReference>
<keyword evidence="1" id="KW-0812">Transmembrane</keyword>
<sequence length="79" mass="9201">MGEAKRRTIQKSFTREYSKIDKDAKPVMSWLQFDQDRASSFVAITTRGAWTGISTLILFWIIVRFIGPTANWWRLGDMT</sequence>
<keyword evidence="5" id="KW-1185">Reference proteome</keyword>
<feature type="transmembrane region" description="Helical" evidence="1">
    <location>
        <begin position="49"/>
        <end position="67"/>
    </location>
</feature>
<geneLocation type="plastid" evidence="2"/>
<evidence type="ECO:0000256" key="1">
    <source>
        <dbReference type="SAM" id="Phobius"/>
    </source>
</evidence>
<keyword evidence="1" id="KW-1133">Transmembrane helix</keyword>
<keyword evidence="2" id="KW-0934">Plastid</keyword>
<dbReference type="EMBL" id="LC490351">
    <property type="protein sequence ID" value="BBL86347.1"/>
    <property type="molecule type" value="Genomic_DNA"/>
</dbReference>
<proteinExistence type="predicted"/>
<evidence type="ECO:0000313" key="5">
    <source>
        <dbReference type="Proteomes" id="UP000503178"/>
    </source>
</evidence>
<reference evidence="4 5" key="2">
    <citation type="submission" date="2019-06" db="EMBL/GenBank/DDBJ databases">
        <title>A hidden player of endosymbiotic evolution: DNA virus triggered massive gene transfer.</title>
        <authorList>
            <person name="Matsuo M."/>
            <person name="Katahata A."/>
            <person name="Tachikawa M."/>
            <person name="Minakuchi Y."/>
            <person name="Noguchi H."/>
            <person name="Toyoda A."/>
            <person name="Fujiyama A."/>
            <person name="Suzuki Y."/>
            <person name="Satoh S."/>
            <person name="Nakayama T."/>
            <person name="Kamikawa R."/>
            <person name="Nomura M."/>
            <person name="Inagaki Y."/>
            <person name="Ishida K."/>
            <person name="Obokata J."/>
        </authorList>
    </citation>
    <scope>NUCLEOTIDE SEQUENCE [LARGE SCALE GENOMIC DNA]</scope>
    <source>
        <strain evidence="4 5">MYN1</strain>
    </source>
</reference>
<reference evidence="2" key="1">
    <citation type="journal article" date="2017" name="Protist">
        <title>Diversity of the Photosynthetic Paulinella Species, with the Description of Paulinella micropora sp. nov. and the Chromatophore Genome Sequence for strain KR01.</title>
        <authorList>
            <person name="Lhee D."/>
            <person name="Yang E.C."/>
            <person name="Kim J.I."/>
            <person name="Nakayama T."/>
            <person name="Zuccarello G."/>
            <person name="Andersen R.A."/>
            <person name="Yoon H.S."/>
        </authorList>
    </citation>
    <scope>NUCLEOTIDE SEQUENCE</scope>
    <source>
        <strain evidence="3">FK01</strain>
        <strain evidence="2">KR01</strain>
    </source>
</reference>
<name>A0A1L5YCF2_9EUKA</name>
<protein>
    <submittedName>
        <fullName evidence="2">Uncharacterized protein</fullName>
    </submittedName>
</protein>
<dbReference type="Pfam" id="PF10999">
    <property type="entry name" value="DUF2839"/>
    <property type="match status" value="1"/>
</dbReference>
<dbReference type="EMBL" id="KX897545">
    <property type="protein sequence ID" value="APP88367.1"/>
    <property type="molecule type" value="Genomic_DNA"/>
</dbReference>
<evidence type="ECO:0000313" key="4">
    <source>
        <dbReference type="EMBL" id="BBL86347.1"/>
    </source>
</evidence>
<dbReference type="EMBL" id="KY124271">
    <property type="protein sequence ID" value="AQX45134.1"/>
    <property type="molecule type" value="Genomic_DNA"/>
</dbReference>
<dbReference type="AlphaFoldDB" id="A0A1L5YCF2"/>
<keyword evidence="1" id="KW-0472">Membrane</keyword>
<dbReference type="Proteomes" id="UP000503178">
    <property type="component" value="Chromatophore Pltd"/>
</dbReference>
<gene>
    <name evidence="4" type="primary">MYN1_Chr_529</name>
    <name evidence="2" type="ORF">PCKR_590</name>
    <name evidence="3" type="ORF">PFK_590</name>
    <name evidence="4" type="ORF">PMYN1_Chma539</name>
</gene>